<dbReference type="HOGENOM" id="CLU_325022_0_0_1"/>
<dbReference type="InterPro" id="IPR003034">
    <property type="entry name" value="SAP_dom"/>
</dbReference>
<evidence type="ECO:0000313" key="3">
    <source>
        <dbReference type="EMBL" id="EAL66580.1"/>
    </source>
</evidence>
<dbReference type="GO" id="GO:0003677">
    <property type="term" value="F:DNA binding"/>
    <property type="evidence" value="ECO:0007669"/>
    <property type="project" value="UniProtKB-KW"/>
</dbReference>
<dbReference type="SMR" id="Q54TP0"/>
<protein>
    <submittedName>
        <fullName evidence="3">SAP DNA-binding domain-containing protein</fullName>
    </submittedName>
</protein>
<feature type="coiled-coil region" evidence="1">
    <location>
        <begin position="30"/>
        <end position="57"/>
    </location>
</feature>
<dbReference type="eggNOG" id="ENOG502RHRS">
    <property type="taxonomic scope" value="Eukaryota"/>
</dbReference>
<gene>
    <name evidence="3" type="ORF">DDB_G0281637</name>
</gene>
<dbReference type="PROSITE" id="PS50800">
    <property type="entry name" value="SAP"/>
    <property type="match status" value="1"/>
</dbReference>
<dbReference type="PhylomeDB" id="Q54TP0"/>
<reference evidence="3 4" key="1">
    <citation type="journal article" date="2005" name="Nature">
        <title>The genome of the social amoeba Dictyostelium discoideum.</title>
        <authorList>
            <consortium name="The Dictyostelium discoideum Sequencing Consortium"/>
            <person name="Eichinger L."/>
            <person name="Pachebat J.A."/>
            <person name="Glockner G."/>
            <person name="Rajandream M.A."/>
            <person name="Sucgang R."/>
            <person name="Berriman M."/>
            <person name="Song J."/>
            <person name="Olsen R."/>
            <person name="Szafranski K."/>
            <person name="Xu Q."/>
            <person name="Tunggal B."/>
            <person name="Kummerfeld S."/>
            <person name="Madera M."/>
            <person name="Konfortov B.A."/>
            <person name="Rivero F."/>
            <person name="Bankier A.T."/>
            <person name="Lehmann R."/>
            <person name="Hamlin N."/>
            <person name="Davies R."/>
            <person name="Gaudet P."/>
            <person name="Fey P."/>
            <person name="Pilcher K."/>
            <person name="Chen G."/>
            <person name="Saunders D."/>
            <person name="Sodergren E."/>
            <person name="Davis P."/>
            <person name="Kerhornou A."/>
            <person name="Nie X."/>
            <person name="Hall N."/>
            <person name="Anjard C."/>
            <person name="Hemphill L."/>
            <person name="Bason N."/>
            <person name="Farbrother P."/>
            <person name="Desany B."/>
            <person name="Just E."/>
            <person name="Morio T."/>
            <person name="Rost R."/>
            <person name="Churcher C."/>
            <person name="Cooper J."/>
            <person name="Haydock S."/>
            <person name="van Driessche N."/>
            <person name="Cronin A."/>
            <person name="Goodhead I."/>
            <person name="Muzny D."/>
            <person name="Mourier T."/>
            <person name="Pain A."/>
            <person name="Lu M."/>
            <person name="Harper D."/>
            <person name="Lindsay R."/>
            <person name="Hauser H."/>
            <person name="James K."/>
            <person name="Quiles M."/>
            <person name="Madan Babu M."/>
            <person name="Saito T."/>
            <person name="Buchrieser C."/>
            <person name="Wardroper A."/>
            <person name="Felder M."/>
            <person name="Thangavelu M."/>
            <person name="Johnson D."/>
            <person name="Knights A."/>
            <person name="Loulseged H."/>
            <person name="Mungall K."/>
            <person name="Oliver K."/>
            <person name="Price C."/>
            <person name="Quail M.A."/>
            <person name="Urushihara H."/>
            <person name="Hernandez J."/>
            <person name="Rabbinowitsch E."/>
            <person name="Steffen D."/>
            <person name="Sanders M."/>
            <person name="Ma J."/>
            <person name="Kohara Y."/>
            <person name="Sharp S."/>
            <person name="Simmonds M."/>
            <person name="Spiegler S."/>
            <person name="Tivey A."/>
            <person name="Sugano S."/>
            <person name="White B."/>
            <person name="Walker D."/>
            <person name="Woodward J."/>
            <person name="Winckler T."/>
            <person name="Tanaka Y."/>
            <person name="Shaulsky G."/>
            <person name="Schleicher M."/>
            <person name="Weinstock G."/>
            <person name="Rosenthal A."/>
            <person name="Cox E.C."/>
            <person name="Chisholm R.L."/>
            <person name="Gibbs R."/>
            <person name="Loomis W.F."/>
            <person name="Platzer M."/>
            <person name="Kay R.R."/>
            <person name="Williams J."/>
            <person name="Dear P.H."/>
            <person name="Noegel A.A."/>
            <person name="Barrell B."/>
            <person name="Kuspa A."/>
        </authorList>
    </citation>
    <scope>NUCLEOTIDE SEQUENCE [LARGE SCALE GENOMIC DNA]</scope>
    <source>
        <strain evidence="3 4">AX4</strain>
    </source>
</reference>
<feature type="domain" description="SAP" evidence="2">
    <location>
        <begin position="59"/>
        <end position="93"/>
    </location>
</feature>
<evidence type="ECO:0000259" key="2">
    <source>
        <dbReference type="PROSITE" id="PS50800"/>
    </source>
</evidence>
<name>Q54TP0_DICDI</name>
<dbReference type="FunCoup" id="Q54TP0">
    <property type="interactions" value="4"/>
</dbReference>
<dbReference type="KEGG" id="ddi:DDB_G0281637"/>
<evidence type="ECO:0000313" key="4">
    <source>
        <dbReference type="Proteomes" id="UP000002195"/>
    </source>
</evidence>
<dbReference type="InterPro" id="IPR051904">
    <property type="entry name" value="UPF0746_actin_org"/>
</dbReference>
<evidence type="ECO:0000256" key="1">
    <source>
        <dbReference type="SAM" id="Coils"/>
    </source>
</evidence>
<keyword evidence="4" id="KW-1185">Reference proteome</keyword>
<proteinExistence type="predicted"/>
<dbReference type="AlphaFoldDB" id="Q54TP0"/>
<dbReference type="RefSeq" id="XP_640551.1">
    <property type="nucleotide sequence ID" value="XM_635459.1"/>
</dbReference>
<accession>Q54TP0</accession>
<feature type="coiled-coil region" evidence="1">
    <location>
        <begin position="482"/>
        <end position="511"/>
    </location>
</feature>
<keyword evidence="3" id="KW-0238">DNA-binding</keyword>
<sequence length="954" mass="112658">MKKRTRNNNQEFYDGRIENIKKPKEDHIINNDSDTLIDDENNNIKNYENEFKLFKLMNKEKLVIKKLQTIAKDNGLPFSGNENELYNRIEQYYNIKINSEKEVKQQQDNNPFNKSQPILLIKNENEIAFWKVFRNKSLFKMVFSNFKFSNTFNYSRLYSVNNIFKSFSNGIEIIRDKVKSNSYLSFIAINDKDNIQKFNFNGLSIIFENIKDENEENQLFYNQFITNYCNRTVHFWSLFDHVIESSNLLALKSLHGNGMIKEKVKVDFEINSYSNLKILNYLTKNLSKLFIIETIQVNDFNIFKEFKLGELIDFTRALLDDKKYYKLLKPFNNNKSFSRATKDIDDELSLFLENITKNKLILNEIKKFKFTDKELNENLFKVLKPLTNWDRHFSKLNHNYSSDIDNNSSINNEIENEKQRLSIIKLKNLELFQKIVNNNDILSKKLKLVSYEVHESIFSNIMTIQNDQIKIGKEMEGNFIEQNQLIQKIQEKQLKKQKEKENNTLQECKDDDLNKRNTIFKYITIFYDLNLIKKKPIEYSLAFLNEFVATNEEYCCWDDQLFEYGMPKNEILVNGVLSSNINNSKKIEIVMNSKFLMENQFRNFISTNCTRSLIKNVKSIDMLDFLFKNFQNQIFAENNNNWQYCNSVEILQHYEKLMESLGRKFSYSVNNPEIQFPLLLMAINNPFLYDDDDDDIQKKKSLILKKNISFNDFLLLIESNRFKKLEMRKSLTEFNNDSILISRWISDNCITGLSSLIDHGRGFNTYSIKIEIDVQLPNYKGNDGDGGDSNGKVKLLLYQNQLIQILYNSNRLDDIFKINSLSGKEIINFINFIGPHISLPFVEKLLQYLIDVNLNFEIYTFLSALISNGNLLIIKYLNLNHSHFFSKITKETEGFLEPRELKNLLSSSVLFDHVQIAEILFVYTNLTKGEFERSTKPSYSMIEFLYSNNFKLSK</sequence>
<dbReference type="PaxDb" id="44689-DDB0220668"/>
<dbReference type="PANTHER" id="PTHR32488">
    <property type="entry name" value="UPF0746 PROTEIN DDB_G0280785-RELATED"/>
    <property type="match status" value="1"/>
</dbReference>
<dbReference type="dictyBase" id="DDB_G0281637"/>
<dbReference type="VEuPathDB" id="AmoebaDB:DDB_G0281637"/>
<organism evidence="3 4">
    <name type="scientific">Dictyostelium discoideum</name>
    <name type="common">Social amoeba</name>
    <dbReference type="NCBI Taxonomy" id="44689"/>
    <lineage>
        <taxon>Eukaryota</taxon>
        <taxon>Amoebozoa</taxon>
        <taxon>Evosea</taxon>
        <taxon>Eumycetozoa</taxon>
        <taxon>Dictyostelia</taxon>
        <taxon>Dictyosteliales</taxon>
        <taxon>Dictyosteliaceae</taxon>
        <taxon>Dictyostelium</taxon>
    </lineage>
</organism>
<dbReference type="GeneID" id="8623161"/>
<dbReference type="Proteomes" id="UP000002195">
    <property type="component" value="Unassembled WGS sequence"/>
</dbReference>
<dbReference type="PANTHER" id="PTHR32488:SF76">
    <property type="entry name" value="ANKYRIN REPEAT-CONTAINING PROTEIN-RELATED"/>
    <property type="match status" value="1"/>
</dbReference>
<dbReference type="EMBL" id="AAFI02000042">
    <property type="protein sequence ID" value="EAL66580.1"/>
    <property type="molecule type" value="Genomic_DNA"/>
</dbReference>
<comment type="caution">
    <text evidence="3">The sequence shown here is derived from an EMBL/GenBank/DDBJ whole genome shotgun (WGS) entry which is preliminary data.</text>
</comment>
<keyword evidence="1" id="KW-0175">Coiled coil</keyword>
<dbReference type="InParanoid" id="Q54TP0"/>